<dbReference type="STRING" id="1036808.A0A0C3DRB6"/>
<reference evidence="5" key="2">
    <citation type="submission" date="2015-01" db="EMBL/GenBank/DDBJ databases">
        <title>Evolutionary Origins and Diversification of the Mycorrhizal Mutualists.</title>
        <authorList>
            <consortium name="DOE Joint Genome Institute"/>
            <consortium name="Mycorrhizal Genomics Consortium"/>
            <person name="Kohler A."/>
            <person name="Kuo A."/>
            <person name="Nagy L.G."/>
            <person name="Floudas D."/>
            <person name="Copeland A."/>
            <person name="Barry K.W."/>
            <person name="Cichocki N."/>
            <person name="Veneault-Fourrey C."/>
            <person name="LaButti K."/>
            <person name="Lindquist E.A."/>
            <person name="Lipzen A."/>
            <person name="Lundell T."/>
            <person name="Morin E."/>
            <person name="Murat C."/>
            <person name="Riley R."/>
            <person name="Ohm R."/>
            <person name="Sun H."/>
            <person name="Tunlid A."/>
            <person name="Henrissat B."/>
            <person name="Grigoriev I.V."/>
            <person name="Hibbett D.S."/>
            <person name="Martin F."/>
        </authorList>
    </citation>
    <scope>NUCLEOTIDE SEQUENCE [LARGE SCALE GENOMIC DNA]</scope>
    <source>
        <strain evidence="5">Foug A</strain>
    </source>
</reference>
<name>A0A0C3DRB6_9AGAM</name>
<evidence type="ECO:0000313" key="5">
    <source>
        <dbReference type="Proteomes" id="UP000053989"/>
    </source>
</evidence>
<organism evidence="4 5">
    <name type="scientific">Scleroderma citrinum Foug A</name>
    <dbReference type="NCBI Taxonomy" id="1036808"/>
    <lineage>
        <taxon>Eukaryota</taxon>
        <taxon>Fungi</taxon>
        <taxon>Dikarya</taxon>
        <taxon>Basidiomycota</taxon>
        <taxon>Agaricomycotina</taxon>
        <taxon>Agaricomycetes</taxon>
        <taxon>Agaricomycetidae</taxon>
        <taxon>Boletales</taxon>
        <taxon>Sclerodermatineae</taxon>
        <taxon>Sclerodermataceae</taxon>
        <taxon>Scleroderma</taxon>
    </lineage>
</organism>
<feature type="compositionally biased region" description="Polar residues" evidence="3">
    <location>
        <begin position="956"/>
        <end position="965"/>
    </location>
</feature>
<reference evidence="4 5" key="1">
    <citation type="submission" date="2014-04" db="EMBL/GenBank/DDBJ databases">
        <authorList>
            <consortium name="DOE Joint Genome Institute"/>
            <person name="Kuo A."/>
            <person name="Kohler A."/>
            <person name="Nagy L.G."/>
            <person name="Floudas D."/>
            <person name="Copeland A."/>
            <person name="Barry K.W."/>
            <person name="Cichocki N."/>
            <person name="Veneault-Fourrey C."/>
            <person name="LaButti K."/>
            <person name="Lindquist E.A."/>
            <person name="Lipzen A."/>
            <person name="Lundell T."/>
            <person name="Morin E."/>
            <person name="Murat C."/>
            <person name="Sun H."/>
            <person name="Tunlid A."/>
            <person name="Henrissat B."/>
            <person name="Grigoriev I.V."/>
            <person name="Hibbett D.S."/>
            <person name="Martin F."/>
            <person name="Nordberg H.P."/>
            <person name="Cantor M.N."/>
            <person name="Hua S.X."/>
        </authorList>
    </citation>
    <scope>NUCLEOTIDE SEQUENCE [LARGE SCALE GENOMIC DNA]</scope>
    <source>
        <strain evidence="4 5">Foug A</strain>
    </source>
</reference>
<dbReference type="EMBL" id="KN822084">
    <property type="protein sequence ID" value="KIM58541.1"/>
    <property type="molecule type" value="Genomic_DNA"/>
</dbReference>
<dbReference type="OrthoDB" id="2592022at2759"/>
<evidence type="ECO:0000256" key="3">
    <source>
        <dbReference type="SAM" id="MobiDB-lite"/>
    </source>
</evidence>
<dbReference type="HOGENOM" id="CLU_003988_0_0_1"/>
<feature type="region of interest" description="Disordered" evidence="3">
    <location>
        <begin position="937"/>
        <end position="1004"/>
    </location>
</feature>
<feature type="compositionally biased region" description="Low complexity" evidence="3">
    <location>
        <begin position="937"/>
        <end position="955"/>
    </location>
</feature>
<proteinExistence type="predicted"/>
<dbReference type="AlphaFoldDB" id="A0A0C3DRB6"/>
<feature type="coiled-coil region" evidence="2">
    <location>
        <begin position="434"/>
        <end position="468"/>
    </location>
</feature>
<evidence type="ECO:0000313" key="4">
    <source>
        <dbReference type="EMBL" id="KIM58541.1"/>
    </source>
</evidence>
<protein>
    <submittedName>
        <fullName evidence="4">Uncharacterized protein</fullName>
    </submittedName>
</protein>
<gene>
    <name evidence="4" type="ORF">SCLCIDRAFT_27941</name>
</gene>
<dbReference type="InParanoid" id="A0A0C3DRB6"/>
<accession>A0A0C3DRB6</accession>
<evidence type="ECO:0000256" key="1">
    <source>
        <dbReference type="ARBA" id="ARBA00023054"/>
    </source>
</evidence>
<keyword evidence="1 2" id="KW-0175">Coiled coil</keyword>
<dbReference type="Proteomes" id="UP000053989">
    <property type="component" value="Unassembled WGS sequence"/>
</dbReference>
<sequence>MNDEHPLVLELTSLRQTAARFEHEAHSTAVRLQRQALEASRAHGHAAALEHENARLKEELAFHRANPQTPPHAAERRVQELTLALRRLSEKLDLSERALLERTGELTQTRSDLVKARHEVDGAYELASVLRSREEEGKARERTLQAKARASEEERNMVDLVVQEYANLVRSLEGRKSANVTNTNGVVSGTTLTDDLKDKKAALQKLFVEFTEQIKVLETTVSDLQSQISFNQAALDAERKTSMHNRSLLAQAQAELDRLRLDDQTAAKMVTRYMKFSQSSTNALQAQITSVKDRHAATVSTLQLQLFQAESQLASERTQCTRLQDALDELCEDLARETYGRRREVALRLALLAREEAITESLGRWVRRARESYARFYSLNKSRDTQDGTHQSQPYESVTSAAGVQDAFHRMVGDAESLLSTLNDELEFSDGSVSSAAQARIAVAREAVDALRNELQDEMRKRIEAVRRFGTTQERAMDVHASDNLLEKRVQSELPITPLPNGDTLHVTPNKEETALSQDVCSLLTAISKEAADEDPFQVGYDSAAQDVQSPGPSPTLLTTDEPPLYKPEQSPAVSILDIHLAPHLYPTKEPSPTPSPPVNNVDIQVTPTSLAVVSIDPAEVAHDLSSSTSTSTSPEPAMPRLSDLQTQINHSESRAILLHSLSEAKHRYDALQRSFRDCSLTLKELKRTLGSSSPSSSGRTVNRTQHHLLTALSRIDDFTEDARVELEIRIADEELTAHGFETLLSVPGALSDPDEHAETETNAQRFADGTDEGVQKALERFERKLDDVQHDVAILKRIVHEVSFVAADSEDGTDSSKSSAWTSWTAGLLTPTSSPSRSATPAPTFGSVMTSPRLRHASSLKQLRGGPIPGDSGDPLAALGFRIPMPSASPTVPSYPVGLGLGNAPGVRPRAISTIYSLGLGARSSSVAISVGLGSLPSPSAPSPSHSGSIPSTPMTSRFGSSPLSGRIGSAGPKRRGSILINGGDPDHDERGAVQDDEPGDVE</sequence>
<evidence type="ECO:0000256" key="2">
    <source>
        <dbReference type="SAM" id="Coils"/>
    </source>
</evidence>
<keyword evidence="5" id="KW-1185">Reference proteome</keyword>
<dbReference type="PANTHER" id="PTHR32083">
    <property type="entry name" value="CILIA AND FLAGELLA-ASSOCIATED PROTEIN 58-RELATED"/>
    <property type="match status" value="1"/>
</dbReference>
<feature type="compositionally biased region" description="Basic and acidic residues" evidence="3">
    <location>
        <begin position="986"/>
        <end position="995"/>
    </location>
</feature>
<feature type="coiled-coil region" evidence="2">
    <location>
        <begin position="39"/>
        <end position="98"/>
    </location>
</feature>